<feature type="region of interest" description="Disordered" evidence="1">
    <location>
        <begin position="150"/>
        <end position="169"/>
    </location>
</feature>
<dbReference type="SUPFAM" id="SSF103256">
    <property type="entry name" value="Hypothetical protein TM0160"/>
    <property type="match status" value="1"/>
</dbReference>
<evidence type="ECO:0000313" key="4">
    <source>
        <dbReference type="Proteomes" id="UP000603369"/>
    </source>
</evidence>
<dbReference type="InterPro" id="IPR036104">
    <property type="entry name" value="BFN_sf"/>
</dbReference>
<dbReference type="Gene3D" id="3.10.690.10">
    <property type="entry name" value="Bifunctional nuclease domain"/>
    <property type="match status" value="1"/>
</dbReference>
<dbReference type="PROSITE" id="PS51658">
    <property type="entry name" value="BFN"/>
    <property type="match status" value="1"/>
</dbReference>
<organism evidence="3 4">
    <name type="scientific">Corynebacterium tuberculostearicum</name>
    <dbReference type="NCBI Taxonomy" id="38304"/>
    <lineage>
        <taxon>Bacteria</taxon>
        <taxon>Bacillati</taxon>
        <taxon>Actinomycetota</taxon>
        <taxon>Actinomycetes</taxon>
        <taxon>Mycobacteriales</taxon>
        <taxon>Corynebacteriaceae</taxon>
        <taxon>Corynebacterium</taxon>
    </lineage>
</organism>
<feature type="compositionally biased region" description="Polar residues" evidence="1">
    <location>
        <begin position="154"/>
        <end position="168"/>
    </location>
</feature>
<reference evidence="3 4" key="1">
    <citation type="submission" date="2020-12" db="EMBL/GenBank/DDBJ databases">
        <title>Draft genome sequence of the commensal strain Corynebacterium tuberculostearicum MFP09/CIP 102622 isolated from human skin.</title>
        <authorList>
            <person name="Boukerb A.M."/>
            <person name="Janvier X."/>
            <person name="Feuilloley M.G.J."/>
            <person name="Groboillot A."/>
        </authorList>
    </citation>
    <scope>NUCLEOTIDE SEQUENCE [LARGE SCALE GENOMIC DNA]</scope>
    <source>
        <strain evidence="3 4">CIP 102622</strain>
    </source>
</reference>
<dbReference type="EMBL" id="JAEHFL010000014">
    <property type="protein sequence ID" value="MBK3428729.1"/>
    <property type="molecule type" value="Genomic_DNA"/>
</dbReference>
<dbReference type="GO" id="GO:0004518">
    <property type="term" value="F:nuclease activity"/>
    <property type="evidence" value="ECO:0007669"/>
    <property type="project" value="InterPro"/>
</dbReference>
<proteinExistence type="predicted"/>
<evidence type="ECO:0000313" key="3">
    <source>
        <dbReference type="EMBL" id="MBK3428729.1"/>
    </source>
</evidence>
<dbReference type="RefSeq" id="WP_200436138.1">
    <property type="nucleotide sequence ID" value="NZ_JAEHFL010000014.1"/>
</dbReference>
<accession>A0A8I1HSK2</accession>
<dbReference type="Pfam" id="PF02577">
    <property type="entry name" value="BFN_dom"/>
    <property type="match status" value="1"/>
</dbReference>
<dbReference type="AlphaFoldDB" id="A0A8I1HSK2"/>
<comment type="caution">
    <text evidence="3">The sequence shown here is derived from an EMBL/GenBank/DDBJ whole genome shotgun (WGS) entry which is preliminary data.</text>
</comment>
<protein>
    <submittedName>
        <fullName evidence="3">Bifunctional nuclease family protein</fullName>
    </submittedName>
</protein>
<evidence type="ECO:0000256" key="1">
    <source>
        <dbReference type="SAM" id="MobiDB-lite"/>
    </source>
</evidence>
<dbReference type="Proteomes" id="UP000603369">
    <property type="component" value="Unassembled WGS sequence"/>
</dbReference>
<feature type="domain" description="BFN" evidence="2">
    <location>
        <begin position="3"/>
        <end position="130"/>
    </location>
</feature>
<evidence type="ECO:0000259" key="2">
    <source>
        <dbReference type="PROSITE" id="PS51658"/>
    </source>
</evidence>
<gene>
    <name evidence="3" type="ORF">JDP02_09455</name>
</gene>
<sequence length="197" mass="21391">MSDVSLEFHGIHQVGPEDDVCALLRWPEENRLIPVWISPIEGMQLAAVLDGHQPNRPTSHDLICEVLEGTGGVEAIEIANYHQGTFMVDIKAPNGEVYDSRLSDALAVSEYFNVPISAEADLLAQVSVYASDADVKEYFDLEISTPGAGDDVQTCENSEFSTSASGNAQADADFEAMMRSLGMDEKDFLSGDDDEKS</sequence>
<name>A0A8I1HSK2_9CORY</name>
<dbReference type="InterPro" id="IPR003729">
    <property type="entry name" value="Bi_nuclease_dom"/>
</dbReference>
<keyword evidence="4" id="KW-1185">Reference proteome</keyword>